<evidence type="ECO:0000256" key="2">
    <source>
        <dbReference type="SAM" id="MobiDB-lite"/>
    </source>
</evidence>
<dbReference type="EMBL" id="BQNB010012002">
    <property type="protein sequence ID" value="GJS97932.1"/>
    <property type="molecule type" value="Genomic_DNA"/>
</dbReference>
<keyword evidence="1" id="KW-0175">Coiled coil</keyword>
<reference evidence="3" key="1">
    <citation type="journal article" date="2022" name="Int. J. Mol. Sci.">
        <title>Draft Genome of Tanacetum Coccineum: Genomic Comparison of Closely Related Tanacetum-Family Plants.</title>
        <authorList>
            <person name="Yamashiro T."/>
            <person name="Shiraishi A."/>
            <person name="Nakayama K."/>
            <person name="Satake H."/>
        </authorList>
    </citation>
    <scope>NUCLEOTIDE SEQUENCE</scope>
</reference>
<feature type="compositionally biased region" description="Basic and acidic residues" evidence="2">
    <location>
        <begin position="73"/>
        <end position="113"/>
    </location>
</feature>
<evidence type="ECO:0000313" key="3">
    <source>
        <dbReference type="EMBL" id="GJS97932.1"/>
    </source>
</evidence>
<feature type="region of interest" description="Disordered" evidence="2">
    <location>
        <begin position="149"/>
        <end position="174"/>
    </location>
</feature>
<reference evidence="3" key="2">
    <citation type="submission" date="2022-01" db="EMBL/GenBank/DDBJ databases">
        <authorList>
            <person name="Yamashiro T."/>
            <person name="Shiraishi A."/>
            <person name="Satake H."/>
            <person name="Nakayama K."/>
        </authorList>
    </citation>
    <scope>NUCLEOTIDE SEQUENCE</scope>
</reference>
<feature type="compositionally biased region" description="Basic residues" evidence="2">
    <location>
        <begin position="9"/>
        <end position="20"/>
    </location>
</feature>
<sequence>MQSVSLKQRLARKRSSKKQWVHKESVSKQGRKFAKGEPSVHRDPLFDEIPEDTLDYMETENAQDVGRTSDIVGEEKKYDTEDVLCTDKEKLSTDKEKLSTDEQWKDSDDHTKEGSATQTTQPPPTSIIFVDDETIAKVLLNMSQAKAVSREKEKGIELKDIKETDRPRPTSTRSLLTLKPLLKIDPKDESEEERNRLAEKKATNEALIRNYDDIKARIKADRLLAEKL</sequence>
<evidence type="ECO:0000313" key="4">
    <source>
        <dbReference type="Proteomes" id="UP001151760"/>
    </source>
</evidence>
<keyword evidence="4" id="KW-1185">Reference proteome</keyword>
<dbReference type="Proteomes" id="UP001151760">
    <property type="component" value="Unassembled WGS sequence"/>
</dbReference>
<evidence type="ECO:0008006" key="5">
    <source>
        <dbReference type="Google" id="ProtNLM"/>
    </source>
</evidence>
<evidence type="ECO:0000256" key="1">
    <source>
        <dbReference type="SAM" id="Coils"/>
    </source>
</evidence>
<gene>
    <name evidence="3" type="ORF">Tco_0819102</name>
</gene>
<proteinExistence type="predicted"/>
<name>A0ABQ5A9U4_9ASTR</name>
<organism evidence="3 4">
    <name type="scientific">Tanacetum coccineum</name>
    <dbReference type="NCBI Taxonomy" id="301880"/>
    <lineage>
        <taxon>Eukaryota</taxon>
        <taxon>Viridiplantae</taxon>
        <taxon>Streptophyta</taxon>
        <taxon>Embryophyta</taxon>
        <taxon>Tracheophyta</taxon>
        <taxon>Spermatophyta</taxon>
        <taxon>Magnoliopsida</taxon>
        <taxon>eudicotyledons</taxon>
        <taxon>Gunneridae</taxon>
        <taxon>Pentapetalae</taxon>
        <taxon>asterids</taxon>
        <taxon>campanulids</taxon>
        <taxon>Asterales</taxon>
        <taxon>Asteraceae</taxon>
        <taxon>Asteroideae</taxon>
        <taxon>Anthemideae</taxon>
        <taxon>Anthemidinae</taxon>
        <taxon>Tanacetum</taxon>
    </lineage>
</organism>
<feature type="coiled-coil region" evidence="1">
    <location>
        <begin position="187"/>
        <end position="217"/>
    </location>
</feature>
<feature type="region of interest" description="Disordered" evidence="2">
    <location>
        <begin position="1"/>
        <end position="127"/>
    </location>
</feature>
<feature type="compositionally biased region" description="Basic and acidic residues" evidence="2">
    <location>
        <begin position="149"/>
        <end position="168"/>
    </location>
</feature>
<protein>
    <recommendedName>
        <fullName evidence="5">Ribosome biogenesis protein NOP53</fullName>
    </recommendedName>
</protein>
<accession>A0ABQ5A9U4</accession>
<feature type="compositionally biased region" description="Acidic residues" evidence="2">
    <location>
        <begin position="46"/>
        <end position="58"/>
    </location>
</feature>
<feature type="compositionally biased region" description="Basic and acidic residues" evidence="2">
    <location>
        <begin position="34"/>
        <end position="45"/>
    </location>
</feature>
<comment type="caution">
    <text evidence="3">The sequence shown here is derived from an EMBL/GenBank/DDBJ whole genome shotgun (WGS) entry which is preliminary data.</text>
</comment>